<evidence type="ECO:0000313" key="3">
    <source>
        <dbReference type="EMBL" id="KAG0146092.1"/>
    </source>
</evidence>
<evidence type="ECO:0000256" key="1">
    <source>
        <dbReference type="SAM" id="MobiDB-lite"/>
    </source>
</evidence>
<feature type="region of interest" description="Disordered" evidence="1">
    <location>
        <begin position="125"/>
        <end position="161"/>
    </location>
</feature>
<feature type="compositionally biased region" description="Polar residues" evidence="1">
    <location>
        <begin position="139"/>
        <end position="149"/>
    </location>
</feature>
<dbReference type="Proteomes" id="UP000886653">
    <property type="component" value="Unassembled WGS sequence"/>
</dbReference>
<organism evidence="3 4">
    <name type="scientific">Cronartium quercuum f. sp. fusiforme G11</name>
    <dbReference type="NCBI Taxonomy" id="708437"/>
    <lineage>
        <taxon>Eukaryota</taxon>
        <taxon>Fungi</taxon>
        <taxon>Dikarya</taxon>
        <taxon>Basidiomycota</taxon>
        <taxon>Pucciniomycotina</taxon>
        <taxon>Pucciniomycetes</taxon>
        <taxon>Pucciniales</taxon>
        <taxon>Coleosporiaceae</taxon>
        <taxon>Cronartium</taxon>
    </lineage>
</organism>
<feature type="non-terminal residue" evidence="3">
    <location>
        <position position="230"/>
    </location>
</feature>
<dbReference type="AlphaFoldDB" id="A0A9P6TBB2"/>
<reference evidence="3" key="1">
    <citation type="submission" date="2013-11" db="EMBL/GenBank/DDBJ databases">
        <title>Genome sequence of the fusiform rust pathogen reveals effectors for host alternation and coevolution with pine.</title>
        <authorList>
            <consortium name="DOE Joint Genome Institute"/>
            <person name="Smith K."/>
            <person name="Pendleton A."/>
            <person name="Kubisiak T."/>
            <person name="Anderson C."/>
            <person name="Salamov A."/>
            <person name="Aerts A."/>
            <person name="Riley R."/>
            <person name="Clum A."/>
            <person name="Lindquist E."/>
            <person name="Ence D."/>
            <person name="Campbell M."/>
            <person name="Kronenberg Z."/>
            <person name="Feau N."/>
            <person name="Dhillon B."/>
            <person name="Hamelin R."/>
            <person name="Burleigh J."/>
            <person name="Smith J."/>
            <person name="Yandell M."/>
            <person name="Nelson C."/>
            <person name="Grigoriev I."/>
            <person name="Davis J."/>
        </authorList>
    </citation>
    <scope>NUCLEOTIDE SEQUENCE</scope>
    <source>
        <strain evidence="3">G11</strain>
    </source>
</reference>
<comment type="caution">
    <text evidence="3">The sequence shown here is derived from an EMBL/GenBank/DDBJ whole genome shotgun (WGS) entry which is preliminary data.</text>
</comment>
<keyword evidence="2" id="KW-0732">Signal</keyword>
<feature type="compositionally biased region" description="Polar residues" evidence="1">
    <location>
        <begin position="217"/>
        <end position="230"/>
    </location>
</feature>
<sequence length="230" mass="25615">MHTSQSVLKGRLALFLVIIHFLLSVEGCLLPRLWEKGASRISREDVKPDDRTADLHSASTVDRLRPRPNQTYRPNHDIVHPVREKSAVPAHSSTRKIMPNTPIPSPQSGGYPVVLKSVMFPGGEPKLAFPLPPPKKMEQGTTKDQNANKASRRTKEQGHQSTNVINDVDSNETQFEDFTFPVSLGNEKVELAWKFPPIPPEEKNGLDAPKTPVIHQKFSSSGVHSKTVRN</sequence>
<feature type="signal peptide" evidence="2">
    <location>
        <begin position="1"/>
        <end position="27"/>
    </location>
</feature>
<accession>A0A9P6TBB2</accession>
<protein>
    <submittedName>
        <fullName evidence="3">Uncharacterized protein</fullName>
    </submittedName>
</protein>
<feature type="chain" id="PRO_5040171252" evidence="2">
    <location>
        <begin position="28"/>
        <end position="230"/>
    </location>
</feature>
<name>A0A9P6TBB2_9BASI</name>
<keyword evidence="4" id="KW-1185">Reference proteome</keyword>
<gene>
    <name evidence="3" type="ORF">CROQUDRAFT_657891</name>
</gene>
<feature type="region of interest" description="Disordered" evidence="1">
    <location>
        <begin position="87"/>
        <end position="109"/>
    </location>
</feature>
<dbReference type="EMBL" id="MU167266">
    <property type="protein sequence ID" value="KAG0146092.1"/>
    <property type="molecule type" value="Genomic_DNA"/>
</dbReference>
<proteinExistence type="predicted"/>
<feature type="region of interest" description="Disordered" evidence="1">
    <location>
        <begin position="200"/>
        <end position="230"/>
    </location>
</feature>
<evidence type="ECO:0000313" key="4">
    <source>
        <dbReference type="Proteomes" id="UP000886653"/>
    </source>
</evidence>
<evidence type="ECO:0000256" key="2">
    <source>
        <dbReference type="SAM" id="SignalP"/>
    </source>
</evidence>